<protein>
    <recommendedName>
        <fullName evidence="4">Transglutaminase domain-containing protein</fullName>
    </recommendedName>
</protein>
<gene>
    <name evidence="2" type="ORF">DWY20_08840</name>
</gene>
<dbReference type="RefSeq" id="WP_118484504.1">
    <property type="nucleotide sequence ID" value="NZ_QRUU01000035.1"/>
</dbReference>
<comment type="caution">
    <text evidence="2">The sequence shown here is derived from an EMBL/GenBank/DDBJ whole genome shotgun (WGS) entry which is preliminary data.</text>
</comment>
<dbReference type="AlphaFoldDB" id="A0A412GLH0"/>
<accession>A0A412GLH0</accession>
<keyword evidence="3" id="KW-1185">Reference proteome</keyword>
<evidence type="ECO:0000313" key="2">
    <source>
        <dbReference type="EMBL" id="RGR95636.1"/>
    </source>
</evidence>
<organism evidence="2 3">
    <name type="scientific">Phocaeicola coprocola</name>
    <dbReference type="NCBI Taxonomy" id="310298"/>
    <lineage>
        <taxon>Bacteria</taxon>
        <taxon>Pseudomonadati</taxon>
        <taxon>Bacteroidota</taxon>
        <taxon>Bacteroidia</taxon>
        <taxon>Bacteroidales</taxon>
        <taxon>Bacteroidaceae</taxon>
        <taxon>Phocaeicola</taxon>
    </lineage>
</organism>
<sequence>MIGVKFFSHIGNKWKFSTYLLAVVILLVTGIYIYRYEPFRSGFEISDELGGNIFPVTILSTATTDANLILPADTNYLGNPKSCIAVRVKSAYTNSKLRIEVDETPFFSRSVSEFILPESGKEYLVFPDIVWNYNALRENEQAVPVSVSVHLKLNKRELGSRVHTFSVRSINECLLGYIDSRMKFHDTGDFFAAYVNEDNPKIDQILREALNARIVNRFWGYQGKSEEVVDKQVYALWYVLQKRNFKYSSISNSSLSSNVVFTQRVRTFDDALQSAQINCVDGSVLFASLLKAININPILVRVPRHMFVGYYTDRMHKNIHFLETSMIGDVNLDDFFPEEKLDSTVAGKSQESISRFMFDKSKEYATRIYKENEELIHSGKVNYMFLEIDKATRAYIQPIGK</sequence>
<name>A0A412GLH0_9BACT</name>
<dbReference type="Proteomes" id="UP000285864">
    <property type="component" value="Unassembled WGS sequence"/>
</dbReference>
<reference evidence="2 3" key="1">
    <citation type="submission" date="2018-08" db="EMBL/GenBank/DDBJ databases">
        <title>A genome reference for cultivated species of the human gut microbiota.</title>
        <authorList>
            <person name="Zou Y."/>
            <person name="Xue W."/>
            <person name="Luo G."/>
        </authorList>
    </citation>
    <scope>NUCLEOTIDE SEQUENCE [LARGE SCALE GENOMIC DNA]</scope>
    <source>
        <strain evidence="2 3">AF24-2</strain>
    </source>
</reference>
<evidence type="ECO:0000256" key="1">
    <source>
        <dbReference type="SAM" id="Phobius"/>
    </source>
</evidence>
<keyword evidence="1" id="KW-0812">Transmembrane</keyword>
<dbReference type="EMBL" id="QRUU01000035">
    <property type="protein sequence ID" value="RGR95636.1"/>
    <property type="molecule type" value="Genomic_DNA"/>
</dbReference>
<feature type="transmembrane region" description="Helical" evidence="1">
    <location>
        <begin position="16"/>
        <end position="34"/>
    </location>
</feature>
<proteinExistence type="predicted"/>
<evidence type="ECO:0008006" key="4">
    <source>
        <dbReference type="Google" id="ProtNLM"/>
    </source>
</evidence>
<keyword evidence="1" id="KW-0472">Membrane</keyword>
<keyword evidence="1" id="KW-1133">Transmembrane helix</keyword>
<evidence type="ECO:0000313" key="3">
    <source>
        <dbReference type="Proteomes" id="UP000285864"/>
    </source>
</evidence>